<accession>A0A8H4BLM3</accession>
<proteinExistence type="predicted"/>
<evidence type="ECO:0000313" key="1">
    <source>
        <dbReference type="EMBL" id="KAF1803621.1"/>
    </source>
</evidence>
<comment type="caution">
    <text evidence="1">The sequence shown here is derived from an EMBL/GenBank/DDBJ whole genome shotgun (WGS) entry which is preliminary data.</text>
</comment>
<protein>
    <submittedName>
        <fullName evidence="1">Uncharacterized protein</fullName>
    </submittedName>
</protein>
<name>A0A8H4BLM3_MUCCL</name>
<reference evidence="1 2" key="1">
    <citation type="submission" date="2019-09" db="EMBL/GenBank/DDBJ databases">
        <authorList>
            <consortium name="DOE Joint Genome Institute"/>
            <person name="Mondo S.J."/>
            <person name="Navarro-Mendoza M.I."/>
            <person name="Perez-Arques C."/>
            <person name="Panchal S."/>
            <person name="Nicolas F.E."/>
            <person name="Ganguly P."/>
            <person name="Pangilinan J."/>
            <person name="Grigoriev I."/>
            <person name="Heitman J."/>
            <person name="Sanya K."/>
            <person name="Garre V."/>
        </authorList>
    </citation>
    <scope>NUCLEOTIDE SEQUENCE [LARGE SCALE GENOMIC DNA]</scope>
    <source>
        <strain evidence="1 2">MU402</strain>
    </source>
</reference>
<dbReference type="AlphaFoldDB" id="A0A8H4BLM3"/>
<sequence>MIPQLEEISSPFAREEWVVKKMNQIVSATIADSDTDDLLHDDEIRNASRTFRQTFDVPSSERLVNCKLYIV</sequence>
<dbReference type="Proteomes" id="UP000469890">
    <property type="component" value="Unassembled WGS sequence"/>
</dbReference>
<evidence type="ECO:0000313" key="2">
    <source>
        <dbReference type="Proteomes" id="UP000469890"/>
    </source>
</evidence>
<dbReference type="EMBL" id="JAAECE010000003">
    <property type="protein sequence ID" value="KAF1803621.1"/>
    <property type="molecule type" value="Genomic_DNA"/>
</dbReference>
<organism evidence="1 2">
    <name type="scientific">Mucor circinelloides f. lusitanicus</name>
    <name type="common">Mucor racemosus var. lusitanicus</name>
    <dbReference type="NCBI Taxonomy" id="29924"/>
    <lineage>
        <taxon>Eukaryota</taxon>
        <taxon>Fungi</taxon>
        <taxon>Fungi incertae sedis</taxon>
        <taxon>Mucoromycota</taxon>
        <taxon>Mucoromycotina</taxon>
        <taxon>Mucoromycetes</taxon>
        <taxon>Mucorales</taxon>
        <taxon>Mucorineae</taxon>
        <taxon>Mucoraceae</taxon>
        <taxon>Mucor</taxon>
    </lineage>
</organism>
<gene>
    <name evidence="1" type="ORF">FB192DRAFT_1278668</name>
</gene>